<dbReference type="OrthoDB" id="963535at2"/>
<proteinExistence type="predicted"/>
<keyword evidence="1" id="KW-1133">Transmembrane helix</keyword>
<feature type="transmembrane region" description="Helical" evidence="1">
    <location>
        <begin position="6"/>
        <end position="27"/>
    </location>
</feature>
<reference evidence="2 3" key="1">
    <citation type="submission" date="2019-05" db="EMBL/GenBank/DDBJ databases">
        <title>Dyadobacter AR-3-8 sp. nov., isolated from arctic soil.</title>
        <authorList>
            <person name="Chaudhary D.K."/>
        </authorList>
    </citation>
    <scope>NUCLEOTIDE SEQUENCE [LARGE SCALE GENOMIC DNA]</scope>
    <source>
        <strain evidence="2 3">AR-3-8</strain>
    </source>
</reference>
<keyword evidence="1" id="KW-0812">Transmembrane</keyword>
<dbReference type="RefSeq" id="WP_137343410.1">
    <property type="nucleotide sequence ID" value="NZ_BSQH01000005.1"/>
</dbReference>
<name>A0A4U6D2D8_9BACT</name>
<evidence type="ECO:0000256" key="1">
    <source>
        <dbReference type="SAM" id="Phobius"/>
    </source>
</evidence>
<evidence type="ECO:0000313" key="2">
    <source>
        <dbReference type="EMBL" id="TKT88024.1"/>
    </source>
</evidence>
<dbReference type="Proteomes" id="UP000304900">
    <property type="component" value="Unassembled WGS sequence"/>
</dbReference>
<dbReference type="EMBL" id="SZVO01000017">
    <property type="protein sequence ID" value="TKT88024.1"/>
    <property type="molecule type" value="Genomic_DNA"/>
</dbReference>
<organism evidence="2 3">
    <name type="scientific">Dyadobacter frigoris</name>
    <dbReference type="NCBI Taxonomy" id="2576211"/>
    <lineage>
        <taxon>Bacteria</taxon>
        <taxon>Pseudomonadati</taxon>
        <taxon>Bacteroidota</taxon>
        <taxon>Cytophagia</taxon>
        <taxon>Cytophagales</taxon>
        <taxon>Spirosomataceae</taxon>
        <taxon>Dyadobacter</taxon>
    </lineage>
</organism>
<comment type="caution">
    <text evidence="2">The sequence shown here is derived from an EMBL/GenBank/DDBJ whole genome shotgun (WGS) entry which is preliminary data.</text>
</comment>
<feature type="transmembrane region" description="Helical" evidence="1">
    <location>
        <begin position="79"/>
        <end position="97"/>
    </location>
</feature>
<evidence type="ECO:0000313" key="3">
    <source>
        <dbReference type="Proteomes" id="UP000304900"/>
    </source>
</evidence>
<sequence length="102" mass="11391">MAWYHYFSSFWAGMFLANFVPHFTKGITGDTFPTPFSNPPGKGLSSPLINILWAFFNLTAACFLIKLGKVSTDDNLSTGLFFAGFALISIWSSIHFTRKDKV</sequence>
<keyword evidence="3" id="KW-1185">Reference proteome</keyword>
<gene>
    <name evidence="2" type="ORF">FDK13_28400</name>
</gene>
<accession>A0A4U6D2D8</accession>
<feature type="transmembrane region" description="Helical" evidence="1">
    <location>
        <begin position="48"/>
        <end position="67"/>
    </location>
</feature>
<keyword evidence="1" id="KW-0472">Membrane</keyword>
<protein>
    <submittedName>
        <fullName evidence="2">Uncharacterized protein</fullName>
    </submittedName>
</protein>
<dbReference type="AlphaFoldDB" id="A0A4U6D2D8"/>